<keyword evidence="13" id="KW-1185">Reference proteome</keyword>
<keyword evidence="8" id="KW-0472">Membrane</keyword>
<keyword evidence="11" id="KW-0732">Signal</keyword>
<evidence type="ECO:0000256" key="2">
    <source>
        <dbReference type="ARBA" id="ARBA00004922"/>
    </source>
</evidence>
<evidence type="ECO:0000256" key="11">
    <source>
        <dbReference type="SAM" id="SignalP"/>
    </source>
</evidence>
<proteinExistence type="inferred from homology"/>
<evidence type="ECO:0000256" key="4">
    <source>
        <dbReference type="ARBA" id="ARBA00022679"/>
    </source>
</evidence>
<reference evidence="12" key="1">
    <citation type="journal article" date="2021" name="Cell">
        <title>Tracing the genetic footprints of vertebrate landing in non-teleost ray-finned fishes.</title>
        <authorList>
            <person name="Bi X."/>
            <person name="Wang K."/>
            <person name="Yang L."/>
            <person name="Pan H."/>
            <person name="Jiang H."/>
            <person name="Wei Q."/>
            <person name="Fang M."/>
            <person name="Yu H."/>
            <person name="Zhu C."/>
            <person name="Cai Y."/>
            <person name="He Y."/>
            <person name="Gan X."/>
            <person name="Zeng H."/>
            <person name="Yu D."/>
            <person name="Zhu Y."/>
            <person name="Jiang H."/>
            <person name="Qiu Q."/>
            <person name="Yang H."/>
            <person name="Zhang Y.E."/>
            <person name="Wang W."/>
            <person name="Zhu M."/>
            <person name="He S."/>
            <person name="Zhang G."/>
        </authorList>
    </citation>
    <scope>NUCLEOTIDE SEQUENCE</scope>
    <source>
        <strain evidence="12">Pddl_001</strain>
    </source>
</reference>
<dbReference type="EMBL" id="JAAWVQ010044962">
    <property type="protein sequence ID" value="MBN3274870.1"/>
    <property type="molecule type" value="Genomic_DNA"/>
</dbReference>
<keyword evidence="5" id="KW-0812">Transmembrane</keyword>
<protein>
    <submittedName>
        <fullName evidence="12">GCNT7 acetylglucosaminyltransferase</fullName>
    </submittedName>
</protein>
<feature type="non-terminal residue" evidence="12">
    <location>
        <position position="430"/>
    </location>
</feature>
<comment type="similarity">
    <text evidence="10">Belongs to the glycosyltransferase 14 family.</text>
</comment>
<comment type="subcellular location">
    <subcellularLocation>
        <location evidence="1">Golgi apparatus membrane</location>
        <topology evidence="1">Single-pass type II membrane protein</topology>
    </subcellularLocation>
</comment>
<dbReference type="Pfam" id="PF02485">
    <property type="entry name" value="Branch"/>
    <property type="match status" value="1"/>
</dbReference>
<comment type="caution">
    <text evidence="12">The sequence shown here is derived from an EMBL/GenBank/DDBJ whole genome shotgun (WGS) entry which is preliminary data.</text>
</comment>
<organism evidence="12 13">
    <name type="scientific">Polyodon spathula</name>
    <name type="common">North American paddlefish</name>
    <name type="synonym">Squalus spathula</name>
    <dbReference type="NCBI Taxonomy" id="7913"/>
    <lineage>
        <taxon>Eukaryota</taxon>
        <taxon>Metazoa</taxon>
        <taxon>Chordata</taxon>
        <taxon>Craniata</taxon>
        <taxon>Vertebrata</taxon>
        <taxon>Euteleostomi</taxon>
        <taxon>Actinopterygii</taxon>
        <taxon>Chondrostei</taxon>
        <taxon>Acipenseriformes</taxon>
        <taxon>Polyodontidae</taxon>
        <taxon>Polyodon</taxon>
    </lineage>
</organism>
<keyword evidence="7" id="KW-1133">Transmembrane helix</keyword>
<evidence type="ECO:0000313" key="13">
    <source>
        <dbReference type="Proteomes" id="UP001166093"/>
    </source>
</evidence>
<name>A0ABS2XKQ3_POLSP</name>
<evidence type="ECO:0000256" key="1">
    <source>
        <dbReference type="ARBA" id="ARBA00004323"/>
    </source>
</evidence>
<feature type="non-terminal residue" evidence="12">
    <location>
        <position position="1"/>
    </location>
</feature>
<dbReference type="PANTHER" id="PTHR19297">
    <property type="entry name" value="GLYCOSYLTRANSFERASE 14 FAMILY MEMBER"/>
    <property type="match status" value="1"/>
</dbReference>
<feature type="chain" id="PRO_5047486762" evidence="11">
    <location>
        <begin position="21"/>
        <end position="430"/>
    </location>
</feature>
<gene>
    <name evidence="12" type="primary">Gcnt7_1</name>
    <name evidence="12" type="ORF">GTO93_0010307</name>
</gene>
<evidence type="ECO:0000256" key="9">
    <source>
        <dbReference type="ARBA" id="ARBA00023180"/>
    </source>
</evidence>
<comment type="pathway">
    <text evidence="2">Protein modification; protein glycosylation.</text>
</comment>
<keyword evidence="6" id="KW-0735">Signal-anchor</keyword>
<evidence type="ECO:0000313" key="12">
    <source>
        <dbReference type="EMBL" id="MBN3274870.1"/>
    </source>
</evidence>
<accession>A0ABS2XKQ3</accession>
<dbReference type="InterPro" id="IPR003406">
    <property type="entry name" value="Glyco_trans_14"/>
</dbReference>
<keyword evidence="3" id="KW-0328">Glycosyltransferase</keyword>
<evidence type="ECO:0000256" key="3">
    <source>
        <dbReference type="ARBA" id="ARBA00022676"/>
    </source>
</evidence>
<dbReference type="PANTHER" id="PTHR19297:SF178">
    <property type="entry name" value="BETA-1,3-GALACTOSYL-O-GLYCOSYL-GLYCOPROTEIN BETA-1,6-N-ACETYLGLUCOSAMINYLTRANSFERASE 7"/>
    <property type="match status" value="1"/>
</dbReference>
<dbReference type="Proteomes" id="UP001166093">
    <property type="component" value="Unassembled WGS sequence"/>
</dbReference>
<evidence type="ECO:0000256" key="5">
    <source>
        <dbReference type="ARBA" id="ARBA00022692"/>
    </source>
</evidence>
<evidence type="ECO:0000256" key="10">
    <source>
        <dbReference type="ARBA" id="ARBA00038150"/>
    </source>
</evidence>
<sequence length="430" mass="49312">MIHLNAAKLSFLVCLGICLCTLMYMKTKVPSPQTEEAVCGIHPNDLCISLFDDKELGSECLKLHKLESLLLGAKLNCSHLAEDLHFITSPLSKEEEEYPLAYIITIHKELDMFVRLLRAIYAPQNVYCIHVDNKSSEDYKAAVRSLADCFPNVFLASTTEKVVYGGFSRLQADINCMKDLVRFPATWKNVINLCGQDFPTKTNYEIIQKLQGEQWRGKSITPGVKQPHTMRYRTENQHKEIMNPKGPYVQPLNLKKGRPPHDLALYFGTAYYSLTRPFVEFVLQDQRAKDLLEWSKDTYSPDEHYWVTLNRLPGAPGANPEAGWEGNIRSIKWRDQEKMVHDGCKGHYIRDICVYGPGDLKWVIEQDNMFANKFDLETYPLAVVCMERWHRLKVLEQANITINPAWQLQEEGYIGMSFNTSVYASTQEAT</sequence>
<evidence type="ECO:0000256" key="6">
    <source>
        <dbReference type="ARBA" id="ARBA00022968"/>
    </source>
</evidence>
<keyword evidence="9" id="KW-0325">Glycoprotein</keyword>
<feature type="signal peptide" evidence="11">
    <location>
        <begin position="1"/>
        <end position="20"/>
    </location>
</feature>
<keyword evidence="4" id="KW-0808">Transferase</keyword>
<evidence type="ECO:0000256" key="7">
    <source>
        <dbReference type="ARBA" id="ARBA00022989"/>
    </source>
</evidence>
<evidence type="ECO:0000256" key="8">
    <source>
        <dbReference type="ARBA" id="ARBA00023136"/>
    </source>
</evidence>